<dbReference type="PANTHER" id="PTHR13102">
    <property type="entry name" value="NUCLEOLAR PROTEIN 9"/>
    <property type="match status" value="1"/>
</dbReference>
<dbReference type="PANTHER" id="PTHR13102:SF0">
    <property type="entry name" value="NUCLEOLAR PROTEIN 9"/>
    <property type="match status" value="1"/>
</dbReference>
<dbReference type="InterPro" id="IPR040000">
    <property type="entry name" value="NOP9"/>
</dbReference>
<name>A0A0B2UJJ0_9MICR</name>
<dbReference type="SUPFAM" id="SSF48371">
    <property type="entry name" value="ARM repeat"/>
    <property type="match status" value="2"/>
</dbReference>
<gene>
    <name evidence="1" type="ORF">M896_060160</name>
</gene>
<protein>
    <submittedName>
        <fullName evidence="1">Uncharacterized protein</fullName>
    </submittedName>
</protein>
<dbReference type="GO" id="GO:0000447">
    <property type="term" value="P:endonucleolytic cleavage in ITS1 to separate SSU-rRNA from 5.8S rRNA and LSU-rRNA from tricistronic rRNA transcript (SSU-rRNA, 5.8S rRNA, LSU-rRNA)"/>
    <property type="evidence" value="ECO:0007669"/>
    <property type="project" value="TreeGrafter"/>
</dbReference>
<dbReference type="GO" id="GO:0005730">
    <property type="term" value="C:nucleolus"/>
    <property type="evidence" value="ECO:0007669"/>
    <property type="project" value="TreeGrafter"/>
</dbReference>
<sequence>MQSVLEYVKNIDLETVTDPEVLNNVYQEINGFEKELVSNSQTTYQMESIVKKSNVQQVTDLLKKLDVDSLSKKKLGSRFIEVICDVVFKAIYIKKLQVDTVTLFSLLNTKDAFQKNFLNTNATHVIRKLFQIACGKKIVEGRIEQRFDPLMPGHLEKLKDAVLELIPSMTKEDSFVTLLMYLHCYRSQTVIYEVSKHHFSLESICNPNTSYFFEKIVQAANKKTLKMFFDAVAGNEMNLCRDKYGNYFIGELILHYSKKADHFFLKLQRNEFDKNSNITMKLAQALAKQKSYTNLDQVVNTFYLENKSDDILFNTFGGVEGNFKQKYAPMLCELMKLPDGHNYSVNSAFKTRFCASWIRSKGGMEMLKGYYEGTDCNKSKKEFTRKIQKYLPDIMDRKGSESVIKLIMRYKSRSE</sequence>
<dbReference type="RefSeq" id="XP_014563560.1">
    <property type="nucleotide sequence ID" value="XM_014708074.1"/>
</dbReference>
<proteinExistence type="predicted"/>
<dbReference type="InterPro" id="IPR011989">
    <property type="entry name" value="ARM-like"/>
</dbReference>
<dbReference type="OrthoDB" id="392571at2759"/>
<comment type="caution">
    <text evidence="1">The sequence shown here is derived from an EMBL/GenBank/DDBJ whole genome shotgun (WGS) entry which is preliminary data.</text>
</comment>
<dbReference type="GO" id="GO:0030688">
    <property type="term" value="C:preribosome, small subunit precursor"/>
    <property type="evidence" value="ECO:0007669"/>
    <property type="project" value="TreeGrafter"/>
</dbReference>
<reference evidence="1 2" key="1">
    <citation type="journal article" date="2014" name="MBio">
        <title>The Ordospora colligata genome; evolution of extreme reduction in microsporidia and host-to-parasite horizontal gene transfer.</title>
        <authorList>
            <person name="Pombert J.-F."/>
            <person name="Haag K.L."/>
            <person name="Beidas S."/>
            <person name="Ebert D."/>
            <person name="Keeling P.J."/>
        </authorList>
    </citation>
    <scope>NUCLEOTIDE SEQUENCE [LARGE SCALE GENOMIC DNA]</scope>
    <source>
        <strain evidence="1 2">OC4</strain>
    </source>
</reference>
<evidence type="ECO:0000313" key="2">
    <source>
        <dbReference type="Proteomes" id="UP000031056"/>
    </source>
</evidence>
<dbReference type="Proteomes" id="UP000031056">
    <property type="component" value="Unassembled WGS sequence"/>
</dbReference>
<dbReference type="HOGENOM" id="CLU_630090_0_0_1"/>
<evidence type="ECO:0000313" key="1">
    <source>
        <dbReference type="EMBL" id="KHN69518.1"/>
    </source>
</evidence>
<dbReference type="InParanoid" id="A0A0B2UJJ0"/>
<dbReference type="GO" id="GO:0000472">
    <property type="term" value="P:endonucleolytic cleavage to generate mature 5'-end of SSU-rRNA from (SSU-rRNA, 5.8S rRNA, LSU-rRNA)"/>
    <property type="evidence" value="ECO:0007669"/>
    <property type="project" value="TreeGrafter"/>
</dbReference>
<dbReference type="AlphaFoldDB" id="A0A0B2UJJ0"/>
<organism evidence="1 2">
    <name type="scientific">Ordospora colligata OC4</name>
    <dbReference type="NCBI Taxonomy" id="1354746"/>
    <lineage>
        <taxon>Eukaryota</taxon>
        <taxon>Fungi</taxon>
        <taxon>Fungi incertae sedis</taxon>
        <taxon>Microsporidia</taxon>
        <taxon>Ordosporidae</taxon>
        <taxon>Ordospora</taxon>
    </lineage>
</organism>
<dbReference type="GeneID" id="26261887"/>
<dbReference type="Gene3D" id="1.25.10.10">
    <property type="entry name" value="Leucine-rich Repeat Variant"/>
    <property type="match status" value="1"/>
</dbReference>
<dbReference type="VEuPathDB" id="MicrosporidiaDB:M896_060160"/>
<dbReference type="GO" id="GO:0003723">
    <property type="term" value="F:RNA binding"/>
    <property type="evidence" value="ECO:0007669"/>
    <property type="project" value="InterPro"/>
</dbReference>
<keyword evidence="2" id="KW-1185">Reference proteome</keyword>
<accession>A0A0B2UJJ0</accession>
<dbReference type="EMBL" id="JOKQ01000006">
    <property type="protein sequence ID" value="KHN69518.1"/>
    <property type="molecule type" value="Genomic_DNA"/>
</dbReference>
<dbReference type="InterPro" id="IPR016024">
    <property type="entry name" value="ARM-type_fold"/>
</dbReference>
<dbReference type="GO" id="GO:0030686">
    <property type="term" value="C:90S preribosome"/>
    <property type="evidence" value="ECO:0007669"/>
    <property type="project" value="TreeGrafter"/>
</dbReference>
<dbReference type="GO" id="GO:0000056">
    <property type="term" value="P:ribosomal small subunit export from nucleus"/>
    <property type="evidence" value="ECO:0007669"/>
    <property type="project" value="TreeGrafter"/>
</dbReference>
<dbReference type="GO" id="GO:0000480">
    <property type="term" value="P:endonucleolytic cleavage in 5'-ETS of tricistronic rRNA transcript (SSU-rRNA, 5.8S rRNA, LSU-rRNA)"/>
    <property type="evidence" value="ECO:0007669"/>
    <property type="project" value="TreeGrafter"/>
</dbReference>